<evidence type="ECO:0000256" key="10">
    <source>
        <dbReference type="RuleBase" id="RU003755"/>
    </source>
</evidence>
<dbReference type="GO" id="GO:0016020">
    <property type="term" value="C:membrane"/>
    <property type="evidence" value="ECO:0007669"/>
    <property type="project" value="UniProtKB-SubCell"/>
</dbReference>
<dbReference type="PROSITE" id="PS01022">
    <property type="entry name" value="PTR2_1"/>
    <property type="match status" value="1"/>
</dbReference>
<dbReference type="GO" id="GO:0015293">
    <property type="term" value="F:symporter activity"/>
    <property type="evidence" value="ECO:0007669"/>
    <property type="project" value="UniProtKB-KW"/>
</dbReference>
<reference evidence="12" key="3">
    <citation type="submission" date="2025-09" db="UniProtKB">
        <authorList>
            <consortium name="Ensembl"/>
        </authorList>
    </citation>
    <scope>IDENTIFICATION</scope>
</reference>
<feature type="transmembrane region" description="Helical" evidence="11">
    <location>
        <begin position="102"/>
        <end position="123"/>
    </location>
</feature>
<comment type="subcellular location">
    <subcellularLocation>
        <location evidence="1 10">Membrane</location>
        <topology evidence="1 10">Multi-pass membrane protein</topology>
    </subcellularLocation>
</comment>
<reference evidence="12" key="2">
    <citation type="submission" date="2025-08" db="UniProtKB">
        <authorList>
            <consortium name="Ensembl"/>
        </authorList>
    </citation>
    <scope>IDENTIFICATION</scope>
</reference>
<feature type="transmembrane region" description="Helical" evidence="11">
    <location>
        <begin position="338"/>
        <end position="357"/>
    </location>
</feature>
<reference evidence="13" key="1">
    <citation type="submission" date="2003-08" db="EMBL/GenBank/DDBJ databases">
        <authorList>
            <person name="Birren B."/>
            <person name="Nusbaum C."/>
            <person name="Abebe A."/>
            <person name="Abouelleil A."/>
            <person name="Adekoya E."/>
            <person name="Ait-zahra M."/>
            <person name="Allen N."/>
            <person name="Allen T."/>
            <person name="An P."/>
            <person name="Anderson M."/>
            <person name="Anderson S."/>
            <person name="Arachchi H."/>
            <person name="Armbruster J."/>
            <person name="Bachantsang P."/>
            <person name="Baldwin J."/>
            <person name="Barry A."/>
            <person name="Bayul T."/>
            <person name="Blitshsteyn B."/>
            <person name="Bloom T."/>
            <person name="Blye J."/>
            <person name="Boguslavskiy L."/>
            <person name="Borowsky M."/>
            <person name="Boukhgalter B."/>
            <person name="Brunache A."/>
            <person name="Butler J."/>
            <person name="Calixte N."/>
            <person name="Calvo S."/>
            <person name="Camarata J."/>
            <person name="Campo K."/>
            <person name="Chang J."/>
            <person name="Cheshatsang Y."/>
            <person name="Citroen M."/>
            <person name="Collymore A."/>
            <person name="Considine T."/>
            <person name="Cook A."/>
            <person name="Cooke P."/>
            <person name="Corum B."/>
            <person name="Cuomo C."/>
            <person name="David R."/>
            <person name="Dawoe T."/>
            <person name="Degray S."/>
            <person name="Dodge S."/>
            <person name="Dooley K."/>
            <person name="Dorje P."/>
            <person name="Dorjee K."/>
            <person name="Dorris L."/>
            <person name="Duffey N."/>
            <person name="Dupes A."/>
            <person name="Elkins T."/>
            <person name="Engels R."/>
            <person name="Erickson J."/>
            <person name="Farina A."/>
            <person name="Faro S."/>
            <person name="Ferreira P."/>
            <person name="Fischer H."/>
            <person name="Fitzgerald M."/>
            <person name="Foley K."/>
            <person name="Gage D."/>
            <person name="Galagan J."/>
            <person name="Gearin G."/>
            <person name="Gnerre S."/>
            <person name="Gnirke A."/>
            <person name="Goyette A."/>
            <person name="Graham J."/>
            <person name="Grandbois E."/>
            <person name="Gyaltsen K."/>
            <person name="Hafez N."/>
            <person name="Hagopian D."/>
            <person name="Hagos B."/>
            <person name="Hall J."/>
            <person name="Hatcher B."/>
            <person name="Heller A."/>
            <person name="Higgins H."/>
            <person name="Honan T."/>
            <person name="Horn A."/>
            <person name="Houde N."/>
            <person name="Hughes L."/>
            <person name="Hulme W."/>
            <person name="Husby E."/>
            <person name="Iliev I."/>
            <person name="Jaffe D."/>
            <person name="Jones C."/>
            <person name="Kamal M."/>
            <person name="Kamat A."/>
            <person name="Kamvysselis M."/>
            <person name="Karlsson E."/>
            <person name="Kells C."/>
            <person name="Kieu A."/>
            <person name="Kisner P."/>
            <person name="Kodira C."/>
            <person name="Kulbokas E."/>
            <person name="Labutti K."/>
            <person name="Lama D."/>
            <person name="Landers T."/>
            <person name="Leger J."/>
            <person name="Levine S."/>
            <person name="Lewis D."/>
            <person name="Lewis T."/>
            <person name="Lindblad-toh K."/>
            <person name="Liu X."/>
            <person name="Lokyitsang T."/>
            <person name="Lokyitsang Y."/>
            <person name="Lucien O."/>
            <person name="Lui A."/>
            <person name="Ma L.J."/>
            <person name="Mabbitt R."/>
            <person name="Macdonald J."/>
            <person name="Maclean C."/>
            <person name="Major J."/>
            <person name="Manning J."/>
            <person name="Marabella R."/>
            <person name="Maru K."/>
            <person name="Matthews C."/>
            <person name="Mauceli E."/>
            <person name="Mccarthy M."/>
            <person name="Mcdonough S."/>
            <person name="Mcghee T."/>
            <person name="Meldrim J."/>
            <person name="Meneus L."/>
            <person name="Mesirov J."/>
            <person name="Mihalev A."/>
            <person name="Mihova T."/>
            <person name="Mikkelsen T."/>
            <person name="Mlenga V."/>
            <person name="Moru K."/>
            <person name="Mozes J."/>
            <person name="Mulrain L."/>
            <person name="Munson G."/>
            <person name="Naylor J."/>
            <person name="Newes C."/>
            <person name="Nguyen C."/>
            <person name="Nguyen N."/>
            <person name="Nguyen T."/>
            <person name="Nicol R."/>
            <person name="Nielsen C."/>
            <person name="Nizzari M."/>
            <person name="Norbu C."/>
            <person name="Norbu N."/>
            <person name="O'donnell P."/>
            <person name="Okoawo O."/>
            <person name="O'leary S."/>
            <person name="Omotosho B."/>
            <person name="O'neill K."/>
            <person name="Osman S."/>
            <person name="Parker S."/>
            <person name="Perrin D."/>
            <person name="Phunkhang P."/>
            <person name="Piqani B."/>
            <person name="Purcell S."/>
            <person name="Rachupka T."/>
            <person name="Ramasamy U."/>
            <person name="Rameau R."/>
            <person name="Ray V."/>
            <person name="Raymond C."/>
            <person name="Retta R."/>
            <person name="Richardson S."/>
            <person name="Rise C."/>
            <person name="Rodriguez J."/>
            <person name="Rogers J."/>
            <person name="Rogov P."/>
            <person name="Rutman M."/>
            <person name="Schupbach R."/>
            <person name="Seaman C."/>
            <person name="Settipalli S."/>
            <person name="Sharpe T."/>
            <person name="Sheridan J."/>
            <person name="Sherpa N."/>
            <person name="Shi J."/>
            <person name="Smirnov S."/>
            <person name="Smith C."/>
            <person name="Sougnez C."/>
            <person name="Spencer B."/>
            <person name="Stalker J."/>
            <person name="Stange-thomann N."/>
            <person name="Stavropoulos S."/>
            <person name="Stetson K."/>
            <person name="Stone C."/>
            <person name="Stone S."/>
            <person name="Stubbs M."/>
            <person name="Talamas J."/>
            <person name="Tchuinga P."/>
            <person name="Tenzing P."/>
            <person name="Tesfaye S."/>
            <person name="Theodore J."/>
            <person name="Thoulutsang Y."/>
            <person name="Topham K."/>
            <person name="Towey S."/>
            <person name="Tsamla T."/>
            <person name="Tsomo N."/>
            <person name="Vallee D."/>
            <person name="Vassiliev H."/>
            <person name="Venkataraman V."/>
            <person name="Vinson J."/>
            <person name="Vo A."/>
            <person name="Wade C."/>
            <person name="Wang S."/>
            <person name="Wangchuk T."/>
            <person name="Wangdi T."/>
            <person name="Whittaker C."/>
            <person name="Wilkinson J."/>
            <person name="Wu Y."/>
            <person name="Wyman D."/>
            <person name="Yadav S."/>
            <person name="Yang S."/>
            <person name="Yang X."/>
            <person name="Yeager S."/>
            <person name="Yee E."/>
            <person name="Young G."/>
            <person name="Zainoun J."/>
            <person name="Zembeck L."/>
            <person name="Zimmer A."/>
            <person name="Zody M."/>
            <person name="Lander E."/>
        </authorList>
    </citation>
    <scope>NUCLEOTIDE SEQUENCE [LARGE SCALE GENOMIC DNA]</scope>
</reference>
<feature type="transmembrane region" description="Helical" evidence="11">
    <location>
        <begin position="43"/>
        <end position="62"/>
    </location>
</feature>
<keyword evidence="13" id="KW-1185">Reference proteome</keyword>
<keyword evidence="5" id="KW-0769">Symport</keyword>
<evidence type="ECO:0000313" key="12">
    <source>
        <dbReference type="Ensembl" id="ENSCSAVP00000001401.1"/>
    </source>
</evidence>
<dbReference type="InterPro" id="IPR036259">
    <property type="entry name" value="MFS_trans_sf"/>
</dbReference>
<evidence type="ECO:0000256" key="4">
    <source>
        <dbReference type="ARBA" id="ARBA00022692"/>
    </source>
</evidence>
<keyword evidence="3 10" id="KW-0813">Transport</keyword>
<feature type="transmembrane region" description="Helical" evidence="11">
    <location>
        <begin position="616"/>
        <end position="636"/>
    </location>
</feature>
<dbReference type="Gene3D" id="1.20.1250.20">
    <property type="entry name" value="MFS general substrate transporter like domains"/>
    <property type="match status" value="2"/>
</dbReference>
<dbReference type="GO" id="GO:0006857">
    <property type="term" value="P:oligopeptide transport"/>
    <property type="evidence" value="ECO:0007669"/>
    <property type="project" value="InterPro"/>
</dbReference>
<evidence type="ECO:0000256" key="7">
    <source>
        <dbReference type="ARBA" id="ARBA00022927"/>
    </source>
</evidence>
<dbReference type="GeneTree" id="ENSGT00940000165486"/>
<evidence type="ECO:0000256" key="5">
    <source>
        <dbReference type="ARBA" id="ARBA00022847"/>
    </source>
</evidence>
<feature type="transmembrane region" description="Helical" evidence="11">
    <location>
        <begin position="580"/>
        <end position="604"/>
    </location>
</feature>
<accession>H2Y7V3</accession>
<protein>
    <recommendedName>
        <fullName evidence="14">Solute carrier family 15 member 2</fullName>
    </recommendedName>
</protein>
<dbReference type="Pfam" id="PF00854">
    <property type="entry name" value="PTR2"/>
    <property type="match status" value="2"/>
</dbReference>
<dbReference type="AlphaFoldDB" id="H2Y7V3"/>
<evidence type="ECO:0000313" key="13">
    <source>
        <dbReference type="Proteomes" id="UP000007875"/>
    </source>
</evidence>
<name>H2Y7V3_CIOSA</name>
<feature type="transmembrane region" description="Helical" evidence="11">
    <location>
        <begin position="254"/>
        <end position="272"/>
    </location>
</feature>
<dbReference type="PROSITE" id="PS01023">
    <property type="entry name" value="PTR2_2"/>
    <property type="match status" value="1"/>
</dbReference>
<keyword evidence="4 10" id="KW-0812">Transmembrane</keyword>
<dbReference type="Ensembl" id="ENSCSAVT00000001418.1">
    <property type="protein sequence ID" value="ENSCSAVP00000001401.1"/>
    <property type="gene ID" value="ENSCSAVG00000000788.1"/>
</dbReference>
<feature type="transmembrane region" description="Helical" evidence="11">
    <location>
        <begin position="74"/>
        <end position="96"/>
    </location>
</feature>
<keyword evidence="6" id="KW-0571">Peptide transport</keyword>
<evidence type="ECO:0000256" key="8">
    <source>
        <dbReference type="ARBA" id="ARBA00022989"/>
    </source>
</evidence>
<sequence>FPKCIFFILGNEFCERYSYYGMRTILVLYLKYYLHWDEDTATAVYHAFTVLAYLFPIMGAILADSWWGKYNTILWLSVVYALGMILNTLGAIGTLGDLTVHAVLSSMGLLVIAFGTGGIKPCVSAFGGDQFDDDQENYRKSFFSLFYFAINAGSLVSTFVSPIIRDEVQCFGDDCYALAFGIPAALMVVAIVSFFFGTPFYKRNPPSGNIFFEVPKTIGRAISARSKAPVKDREHWMDYALETTDAKMVRDIKYVLRILVLYIPLPVFWALFDQQGSRWTLQAVRMDGYVGSLHILPDQMQICNPLIIVTLIPLFEVTLYPCLRHFNINFSPLRRMTLGMLLAGLAFIVAALVQMMIDENLTRVPDGNQQTSLRVINSADCDVSISSQLYGWDQEGSGNGGLPIPSTNVWNYFVIQKSKPSIWRQNHHSLFLNRDLFCPKGIQCIGPRPAKPYCSVLAISRFDEFFPFTLQDEQFPQTTDTLEDIIKPGTFTLNYQCTGSIAVATYEFSLSGNEARTINILNNPQTYMLTMYLHNSLPSYRVVTYLPYHHCHYPNIFPVSVAEGYDLNMYTDVYPNDVNIFWMIPQYFIITLGEVFLSVTGLEFSYSQAPPSMKSILQSLWLLTVSIGNIIVLIVAEARLVPNQADEYFLFAGLIFAAALIFIILAIRYKYVDEREFYEGDEDQEV</sequence>
<dbReference type="eggNOG" id="KOG1237">
    <property type="taxonomic scope" value="Eukaryota"/>
</dbReference>
<evidence type="ECO:0000256" key="6">
    <source>
        <dbReference type="ARBA" id="ARBA00022856"/>
    </source>
</evidence>
<feature type="transmembrane region" description="Helical" evidence="11">
    <location>
        <begin position="648"/>
        <end position="667"/>
    </location>
</feature>
<evidence type="ECO:0000256" key="11">
    <source>
        <dbReference type="SAM" id="Phobius"/>
    </source>
</evidence>
<feature type="transmembrane region" description="Helical" evidence="11">
    <location>
        <begin position="176"/>
        <end position="196"/>
    </location>
</feature>
<evidence type="ECO:0000256" key="1">
    <source>
        <dbReference type="ARBA" id="ARBA00004141"/>
    </source>
</evidence>
<dbReference type="PANTHER" id="PTHR11654">
    <property type="entry name" value="OLIGOPEPTIDE TRANSPORTER-RELATED"/>
    <property type="match status" value="1"/>
</dbReference>
<dbReference type="InterPro" id="IPR018456">
    <property type="entry name" value="PTR2_symporter_CS"/>
</dbReference>
<proteinExistence type="inferred from homology"/>
<keyword evidence="7" id="KW-0653">Protein transport</keyword>
<evidence type="ECO:0008006" key="14">
    <source>
        <dbReference type="Google" id="ProtNLM"/>
    </source>
</evidence>
<evidence type="ECO:0000256" key="2">
    <source>
        <dbReference type="ARBA" id="ARBA00005982"/>
    </source>
</evidence>
<evidence type="ECO:0000256" key="3">
    <source>
        <dbReference type="ARBA" id="ARBA00022448"/>
    </source>
</evidence>
<organism evidence="12 13">
    <name type="scientific">Ciona savignyi</name>
    <name type="common">Pacific transparent sea squirt</name>
    <dbReference type="NCBI Taxonomy" id="51511"/>
    <lineage>
        <taxon>Eukaryota</taxon>
        <taxon>Metazoa</taxon>
        <taxon>Chordata</taxon>
        <taxon>Tunicata</taxon>
        <taxon>Ascidiacea</taxon>
        <taxon>Phlebobranchia</taxon>
        <taxon>Cionidae</taxon>
        <taxon>Ciona</taxon>
    </lineage>
</organism>
<dbReference type="Proteomes" id="UP000007875">
    <property type="component" value="Unassembled WGS sequence"/>
</dbReference>
<dbReference type="CDD" id="cd17347">
    <property type="entry name" value="MFS_SLC15A1_2_like"/>
    <property type="match status" value="1"/>
</dbReference>
<keyword evidence="9 11" id="KW-0472">Membrane</keyword>
<comment type="similarity">
    <text evidence="2 10">Belongs to the major facilitator superfamily. Proton-dependent oligopeptide transporter (POT/PTR) (TC 2.A.17) family.</text>
</comment>
<dbReference type="SUPFAM" id="SSF103473">
    <property type="entry name" value="MFS general substrate transporter"/>
    <property type="match status" value="2"/>
</dbReference>
<feature type="transmembrane region" description="Helical" evidence="11">
    <location>
        <begin position="144"/>
        <end position="164"/>
    </location>
</feature>
<keyword evidence="8 11" id="KW-1133">Transmembrane helix</keyword>
<dbReference type="GO" id="GO:0015031">
    <property type="term" value="P:protein transport"/>
    <property type="evidence" value="ECO:0007669"/>
    <property type="project" value="UniProtKB-KW"/>
</dbReference>
<evidence type="ECO:0000256" key="9">
    <source>
        <dbReference type="ARBA" id="ARBA00023136"/>
    </source>
</evidence>
<dbReference type="InParanoid" id="H2Y7V3"/>
<dbReference type="FunFam" id="1.20.1250.20:FF:000049">
    <property type="entry name" value="Solute carrier family 15 member 2"/>
    <property type="match status" value="1"/>
</dbReference>
<dbReference type="InterPro" id="IPR000109">
    <property type="entry name" value="POT_fam"/>
</dbReference>